<keyword evidence="8" id="KW-1185">Reference proteome</keyword>
<reference evidence="7 8" key="1">
    <citation type="journal article" date="2023" name="Sci. Data">
        <title>Genome assembly of the Korean intertidal mud-creeper Batillaria attramentaria.</title>
        <authorList>
            <person name="Patra A.K."/>
            <person name="Ho P.T."/>
            <person name="Jun S."/>
            <person name="Lee S.J."/>
            <person name="Kim Y."/>
            <person name="Won Y.J."/>
        </authorList>
    </citation>
    <scope>NUCLEOTIDE SEQUENCE [LARGE SCALE GENOMIC DNA]</scope>
    <source>
        <strain evidence="7">Wonlab-2016</strain>
    </source>
</reference>
<evidence type="ECO:0000313" key="8">
    <source>
        <dbReference type="Proteomes" id="UP001519460"/>
    </source>
</evidence>
<keyword evidence="2" id="KW-0964">Secreted</keyword>
<keyword evidence="4" id="KW-0677">Repeat</keyword>
<dbReference type="SUPFAM" id="SSF57603">
    <property type="entry name" value="FnI-like domain"/>
    <property type="match status" value="5"/>
</dbReference>
<dbReference type="SMART" id="SM00832">
    <property type="entry name" value="C8"/>
    <property type="match status" value="1"/>
</dbReference>
<dbReference type="Gene3D" id="6.20.200.20">
    <property type="match status" value="5"/>
</dbReference>
<dbReference type="PROSITE" id="PS51233">
    <property type="entry name" value="VWFD"/>
    <property type="match status" value="1"/>
</dbReference>
<dbReference type="InterPro" id="IPR001846">
    <property type="entry name" value="VWF_type-D"/>
</dbReference>
<dbReference type="InterPro" id="IPR001007">
    <property type="entry name" value="VWF_dom"/>
</dbReference>
<gene>
    <name evidence="7" type="ORF">BaRGS_00010873</name>
</gene>
<feature type="domain" description="VWFC" evidence="5">
    <location>
        <begin position="309"/>
        <end position="369"/>
    </location>
</feature>
<dbReference type="InterPro" id="IPR014853">
    <property type="entry name" value="VWF/SSPO/ZAN-like_Cys-rich_dom"/>
</dbReference>
<dbReference type="GO" id="GO:0005576">
    <property type="term" value="C:extracellular region"/>
    <property type="evidence" value="ECO:0007669"/>
    <property type="project" value="UniProtKB-SubCell"/>
</dbReference>
<feature type="domain" description="VWFC" evidence="5">
    <location>
        <begin position="176"/>
        <end position="237"/>
    </location>
</feature>
<dbReference type="PANTHER" id="PTHR46698">
    <property type="entry name" value="CROSSVEINLESS 2"/>
    <property type="match status" value="1"/>
</dbReference>
<dbReference type="Proteomes" id="UP001519460">
    <property type="component" value="Unassembled WGS sequence"/>
</dbReference>
<dbReference type="PROSITE" id="PS01208">
    <property type="entry name" value="VWFC_1"/>
    <property type="match status" value="1"/>
</dbReference>
<evidence type="ECO:0000259" key="5">
    <source>
        <dbReference type="PROSITE" id="PS50184"/>
    </source>
</evidence>
<feature type="domain" description="VWFD" evidence="6">
    <location>
        <begin position="373"/>
        <end position="544"/>
    </location>
</feature>
<feature type="domain" description="VWFC" evidence="5">
    <location>
        <begin position="247"/>
        <end position="306"/>
    </location>
</feature>
<organism evidence="7 8">
    <name type="scientific">Batillaria attramentaria</name>
    <dbReference type="NCBI Taxonomy" id="370345"/>
    <lineage>
        <taxon>Eukaryota</taxon>
        <taxon>Metazoa</taxon>
        <taxon>Spiralia</taxon>
        <taxon>Lophotrochozoa</taxon>
        <taxon>Mollusca</taxon>
        <taxon>Gastropoda</taxon>
        <taxon>Caenogastropoda</taxon>
        <taxon>Sorbeoconcha</taxon>
        <taxon>Cerithioidea</taxon>
        <taxon>Batillariidae</taxon>
        <taxon>Batillaria</taxon>
    </lineage>
</organism>
<dbReference type="Pfam" id="PF00094">
    <property type="entry name" value="VWD"/>
    <property type="match status" value="1"/>
</dbReference>
<evidence type="ECO:0000259" key="6">
    <source>
        <dbReference type="PROSITE" id="PS51233"/>
    </source>
</evidence>
<dbReference type="AlphaFoldDB" id="A0ABD0LEV7"/>
<accession>A0ABD0LEV7</accession>
<comment type="subcellular location">
    <subcellularLocation>
        <location evidence="1">Secreted</location>
    </subcellularLocation>
</comment>
<dbReference type="PROSITE" id="PS50184">
    <property type="entry name" value="VWFC_2"/>
    <property type="match status" value="3"/>
</dbReference>
<evidence type="ECO:0000256" key="3">
    <source>
        <dbReference type="ARBA" id="ARBA00022729"/>
    </source>
</evidence>
<sequence>MAANCEDEEMCGSPLVKTFFKLPVAYGITMKRTLVAVFVPLVLLITPTQASKMLQGSDKQCVGEGESVSIPGITDDPCIECFCRRGRVECKRARCGSLDGCHAVLYDRPPDSCCDVCKGCQYNDTHYPSGAEWTDHSDPCMRLKCDAGVVTRSRDKCYVDCDHPVHLPGECCPSCSGCFYDGVDRLNGETFPHRSHPDVECTCKAGQVTCSHRACPVPNCPDDTVYTPKGDRCPKCKGARKIFDLSTSCYFAKRVFAQGTIIQPDDCTSCTCWAGTVLCDREVCPPPPCDVTEYVYTKGSCCPQCKQQRVCAYGNKTYPAGHHWVMDGCQQCRCDDGVMYCSRQTCPDVQCPSGHSLKYRAGACCPQCVKDDAVCTVTTGSRHTTFDGYVFNAPGKCRYHLVRDCAGDSLYVKIRNSPRTTDEFWTELVTVGFANYTVHLYRGMLARVNERKVRLPHVVPPHFAVQHIGNSLVINAYDYHGFKVIWDGQSRLEVTVSKAYKNKLCGLCGNNNGDPGDDMADKLGRHVTSPARFLASWRVLGVCHRQRGPRTADLISACAPGTPGAVRAEKVCGKFLHREFAACSARIDILPYISMCLYDSCRCVHGGECHVRSIKSLARRCSRAGFHVQWWRVAAG</sequence>
<dbReference type="EMBL" id="JACVVK020000054">
    <property type="protein sequence ID" value="KAK7498002.1"/>
    <property type="molecule type" value="Genomic_DNA"/>
</dbReference>
<dbReference type="PANTHER" id="PTHR46698:SF4">
    <property type="entry name" value="CROSSVEINLESS 2"/>
    <property type="match status" value="1"/>
</dbReference>
<evidence type="ECO:0000256" key="4">
    <source>
        <dbReference type="ARBA" id="ARBA00022737"/>
    </source>
</evidence>
<dbReference type="SMART" id="SM00216">
    <property type="entry name" value="VWD"/>
    <property type="match status" value="1"/>
</dbReference>
<evidence type="ECO:0000256" key="2">
    <source>
        <dbReference type="ARBA" id="ARBA00022525"/>
    </source>
</evidence>
<evidence type="ECO:0000256" key="1">
    <source>
        <dbReference type="ARBA" id="ARBA00004613"/>
    </source>
</evidence>
<keyword evidence="3" id="KW-0732">Signal</keyword>
<dbReference type="InterPro" id="IPR052424">
    <property type="entry name" value="Kielin_Chordin-BMP_Reg"/>
</dbReference>
<protein>
    <recommendedName>
        <fullName evidence="9">BMP-binding endothelial regulator protein</fullName>
    </recommendedName>
</protein>
<dbReference type="Pfam" id="PF08742">
    <property type="entry name" value="C8"/>
    <property type="match status" value="1"/>
</dbReference>
<evidence type="ECO:0008006" key="9">
    <source>
        <dbReference type="Google" id="ProtNLM"/>
    </source>
</evidence>
<dbReference type="Pfam" id="PF00093">
    <property type="entry name" value="VWC"/>
    <property type="match status" value="2"/>
</dbReference>
<evidence type="ECO:0000313" key="7">
    <source>
        <dbReference type="EMBL" id="KAK7498002.1"/>
    </source>
</evidence>
<dbReference type="SMART" id="SM00214">
    <property type="entry name" value="VWC"/>
    <property type="match status" value="5"/>
</dbReference>
<comment type="caution">
    <text evidence="7">The sequence shown here is derived from an EMBL/GenBank/DDBJ whole genome shotgun (WGS) entry which is preliminary data.</text>
</comment>
<name>A0ABD0LEV7_9CAEN</name>
<proteinExistence type="predicted"/>